<dbReference type="GO" id="GO:0015424">
    <property type="term" value="F:ABC-type amino acid transporter activity"/>
    <property type="evidence" value="ECO:0007669"/>
    <property type="project" value="InterPro"/>
</dbReference>
<evidence type="ECO:0000256" key="2">
    <source>
        <dbReference type="ARBA" id="ARBA00005417"/>
    </source>
</evidence>
<dbReference type="PANTHER" id="PTHR43166">
    <property type="entry name" value="AMINO ACID IMPORT ATP-BINDING PROTEIN"/>
    <property type="match status" value="1"/>
</dbReference>
<evidence type="ECO:0000313" key="10">
    <source>
        <dbReference type="EMBL" id="KOY80776.1"/>
    </source>
</evidence>
<dbReference type="InterPro" id="IPR017871">
    <property type="entry name" value="ABC_transporter-like_CS"/>
</dbReference>
<dbReference type="SMART" id="SM00382">
    <property type="entry name" value="AAA"/>
    <property type="match status" value="1"/>
</dbReference>
<keyword evidence="5" id="KW-0547">Nucleotide-binding</keyword>
<comment type="subcellular location">
    <subcellularLocation>
        <location evidence="1">Cell membrane</location>
        <topology evidence="1">Peripheral membrane protein</topology>
    </subcellularLocation>
</comment>
<evidence type="ECO:0000256" key="8">
    <source>
        <dbReference type="ARBA" id="ARBA00023136"/>
    </source>
</evidence>
<evidence type="ECO:0000256" key="1">
    <source>
        <dbReference type="ARBA" id="ARBA00004202"/>
    </source>
</evidence>
<evidence type="ECO:0000256" key="7">
    <source>
        <dbReference type="ARBA" id="ARBA00022970"/>
    </source>
</evidence>
<dbReference type="GO" id="GO:0016887">
    <property type="term" value="F:ATP hydrolysis activity"/>
    <property type="evidence" value="ECO:0007669"/>
    <property type="project" value="InterPro"/>
</dbReference>
<protein>
    <submittedName>
        <fullName evidence="10">Amino acid ABC transporter ATPase</fullName>
    </submittedName>
</protein>
<evidence type="ECO:0000259" key="9">
    <source>
        <dbReference type="PROSITE" id="PS50893"/>
    </source>
</evidence>
<dbReference type="InterPro" id="IPR003593">
    <property type="entry name" value="AAA+_ATPase"/>
</dbReference>
<dbReference type="AlphaFoldDB" id="A0A0M9DHW9"/>
<dbReference type="Proteomes" id="UP000037977">
    <property type="component" value="Unassembled WGS sequence"/>
</dbReference>
<dbReference type="GO" id="GO:0005886">
    <property type="term" value="C:plasma membrane"/>
    <property type="evidence" value="ECO:0007669"/>
    <property type="project" value="UniProtKB-SubCell"/>
</dbReference>
<feature type="domain" description="ABC transporter" evidence="9">
    <location>
        <begin position="4"/>
        <end position="243"/>
    </location>
</feature>
<comment type="caution">
    <text evidence="10">The sequence shown here is derived from an EMBL/GenBank/DDBJ whole genome shotgun (WGS) entry which is preliminary data.</text>
</comment>
<name>A0A0M9DHW9_9BACI</name>
<dbReference type="PATRIC" id="fig|33935.3.peg.2051"/>
<organism evidence="10 11">
    <name type="scientific">Lysinibacillus macroides</name>
    <dbReference type="NCBI Taxonomy" id="33935"/>
    <lineage>
        <taxon>Bacteria</taxon>
        <taxon>Bacillati</taxon>
        <taxon>Bacillota</taxon>
        <taxon>Bacilli</taxon>
        <taxon>Bacillales</taxon>
        <taxon>Bacillaceae</taxon>
        <taxon>Lysinibacillus</taxon>
    </lineage>
</organism>
<dbReference type="SUPFAM" id="SSF52540">
    <property type="entry name" value="P-loop containing nucleoside triphosphate hydrolases"/>
    <property type="match status" value="1"/>
</dbReference>
<dbReference type="PROSITE" id="PS00211">
    <property type="entry name" value="ABC_TRANSPORTER_1"/>
    <property type="match status" value="1"/>
</dbReference>
<dbReference type="InterPro" id="IPR027417">
    <property type="entry name" value="P-loop_NTPase"/>
</dbReference>
<dbReference type="InterPro" id="IPR050086">
    <property type="entry name" value="MetN_ABC_transporter-like"/>
</dbReference>
<accession>A0A0M9DHW9</accession>
<dbReference type="FunFam" id="3.40.50.300:FF:000020">
    <property type="entry name" value="Amino acid ABC transporter ATP-binding component"/>
    <property type="match status" value="1"/>
</dbReference>
<dbReference type="STRING" id="33935.ADM90_16475"/>
<keyword evidence="7" id="KW-0029">Amino-acid transport</keyword>
<dbReference type="PANTHER" id="PTHR43166:SF9">
    <property type="entry name" value="GLUTAMATE_ASPARTATE IMPORT ATP-BINDING PROTEIN GLTL"/>
    <property type="match status" value="1"/>
</dbReference>
<dbReference type="InterPro" id="IPR030679">
    <property type="entry name" value="ABC_ATPase_HisP-typ"/>
</dbReference>
<comment type="similarity">
    <text evidence="2">Belongs to the ABC transporter superfamily.</text>
</comment>
<evidence type="ECO:0000256" key="6">
    <source>
        <dbReference type="ARBA" id="ARBA00022840"/>
    </source>
</evidence>
<dbReference type="InterPro" id="IPR003439">
    <property type="entry name" value="ABC_transporter-like_ATP-bd"/>
</dbReference>
<dbReference type="OrthoDB" id="9802185at2"/>
<evidence type="ECO:0000256" key="5">
    <source>
        <dbReference type="ARBA" id="ARBA00022741"/>
    </source>
</evidence>
<keyword evidence="3" id="KW-0813">Transport</keyword>
<evidence type="ECO:0000313" key="11">
    <source>
        <dbReference type="Proteomes" id="UP000037977"/>
    </source>
</evidence>
<dbReference type="RefSeq" id="WP_053996017.1">
    <property type="nucleotide sequence ID" value="NZ_CP065643.1"/>
</dbReference>
<evidence type="ECO:0000256" key="4">
    <source>
        <dbReference type="ARBA" id="ARBA00022475"/>
    </source>
</evidence>
<evidence type="ECO:0000256" key="3">
    <source>
        <dbReference type="ARBA" id="ARBA00022448"/>
    </source>
</evidence>
<keyword evidence="6" id="KW-0067">ATP-binding</keyword>
<reference evidence="10 11" key="1">
    <citation type="submission" date="2015-07" db="EMBL/GenBank/DDBJ databases">
        <title>Genome sequencing project for genomic taxonomy and phylogenomics of Bacillus-like bacteria.</title>
        <authorList>
            <person name="Liu B."/>
            <person name="Wang J."/>
            <person name="Zhu Y."/>
            <person name="Liu G."/>
            <person name="Chen Q."/>
            <person name="Chen Z."/>
            <person name="Che J."/>
            <person name="Ge C."/>
            <person name="Shi H."/>
            <person name="Pan Z."/>
            <person name="Liu X."/>
        </authorList>
    </citation>
    <scope>NUCLEOTIDE SEQUENCE [LARGE SCALE GENOMIC DNA]</scope>
    <source>
        <strain evidence="10 11">DSM 54</strain>
    </source>
</reference>
<dbReference type="Gene3D" id="3.40.50.300">
    <property type="entry name" value="P-loop containing nucleotide triphosphate hydrolases"/>
    <property type="match status" value="1"/>
</dbReference>
<gene>
    <name evidence="10" type="ORF">ADM90_16475</name>
</gene>
<dbReference type="CDD" id="cd03262">
    <property type="entry name" value="ABC_HisP_GlnQ"/>
    <property type="match status" value="1"/>
</dbReference>
<proteinExistence type="inferred from homology"/>
<dbReference type="EMBL" id="LGCI01000010">
    <property type="protein sequence ID" value="KOY80776.1"/>
    <property type="molecule type" value="Genomic_DNA"/>
</dbReference>
<keyword evidence="8" id="KW-0472">Membrane</keyword>
<sequence>MALIEVTNLKKAFDQVEVLKQITFTVEKNDVIAVIGPSGSGKSTMLRSLIHLEEINGGSILVDGDYLVQDGVYAKSQDIKALTAKMGMVFQHFNLFPHLTVQQNLEMAPRLLKTESVEAISSRCHDLLKKTGLADKAAAYPANLSGGQKQRVAIARALMMNPQILLFDEPTSALDPELTGEVLKVMKNLAEDHMTMIVVTHEMGFAREVANKVVFMDGGQIIESDHPDNFFTNPQNDRTKAFLQKNLN</sequence>
<keyword evidence="4" id="KW-1003">Cell membrane</keyword>
<dbReference type="GO" id="GO:0005524">
    <property type="term" value="F:ATP binding"/>
    <property type="evidence" value="ECO:0007669"/>
    <property type="project" value="UniProtKB-KW"/>
</dbReference>
<dbReference type="PROSITE" id="PS50893">
    <property type="entry name" value="ABC_TRANSPORTER_2"/>
    <property type="match status" value="1"/>
</dbReference>
<dbReference type="Pfam" id="PF00005">
    <property type="entry name" value="ABC_tran"/>
    <property type="match status" value="1"/>
</dbReference>
<dbReference type="PIRSF" id="PIRSF039085">
    <property type="entry name" value="ABC_ATPase_HisP"/>
    <property type="match status" value="1"/>
</dbReference>
<keyword evidence="11" id="KW-1185">Reference proteome</keyword>